<dbReference type="CDD" id="cd07572">
    <property type="entry name" value="nit"/>
    <property type="match status" value="1"/>
</dbReference>
<dbReference type="PANTHER" id="PTHR23088">
    <property type="entry name" value="NITRILASE-RELATED"/>
    <property type="match status" value="1"/>
</dbReference>
<feature type="domain" description="CN hydrolase" evidence="2">
    <location>
        <begin position="1"/>
        <end position="250"/>
    </location>
</feature>
<dbReference type="GO" id="GO:0003837">
    <property type="term" value="F:beta-ureidopropionase activity"/>
    <property type="evidence" value="ECO:0007669"/>
    <property type="project" value="UniProtKB-EC"/>
</dbReference>
<dbReference type="Pfam" id="PF00795">
    <property type="entry name" value="CN_hydrolase"/>
    <property type="match status" value="1"/>
</dbReference>
<dbReference type="PROSITE" id="PS50263">
    <property type="entry name" value="CN_HYDROLASE"/>
    <property type="match status" value="1"/>
</dbReference>
<comment type="caution">
    <text evidence="3">The sequence shown here is derived from an EMBL/GenBank/DDBJ whole genome shotgun (WGS) entry which is preliminary data.</text>
</comment>
<reference evidence="3 4" key="1">
    <citation type="submission" date="2023-09" db="EMBL/GenBank/DDBJ databases">
        <title>Pangenome analysis of Batrachochytrium dendrobatidis and related Chytrids.</title>
        <authorList>
            <person name="Yacoub M.N."/>
            <person name="Stajich J.E."/>
            <person name="James T.Y."/>
        </authorList>
    </citation>
    <scope>NUCLEOTIDE SEQUENCE [LARGE SCALE GENOMIC DNA]</scope>
    <source>
        <strain evidence="3 4">JEL0888</strain>
    </source>
</reference>
<dbReference type="InterPro" id="IPR045254">
    <property type="entry name" value="Nit1/2_C-N_Hydrolase"/>
</dbReference>
<evidence type="ECO:0000313" key="4">
    <source>
        <dbReference type="Proteomes" id="UP001527925"/>
    </source>
</evidence>
<dbReference type="PANTHER" id="PTHR23088:SF27">
    <property type="entry name" value="DEAMINATED GLUTATHIONE AMIDASE"/>
    <property type="match status" value="1"/>
</dbReference>
<dbReference type="EC" id="3.5.1.6" evidence="3"/>
<dbReference type="InterPro" id="IPR036526">
    <property type="entry name" value="C-N_Hydrolase_sf"/>
</dbReference>
<dbReference type="SUPFAM" id="SSF56317">
    <property type="entry name" value="Carbon-nitrogen hydrolase"/>
    <property type="match status" value="1"/>
</dbReference>
<dbReference type="InterPro" id="IPR003010">
    <property type="entry name" value="C-N_Hydrolase"/>
</dbReference>
<organism evidence="3 4">
    <name type="scientific">Polyrhizophydium stewartii</name>
    <dbReference type="NCBI Taxonomy" id="2732419"/>
    <lineage>
        <taxon>Eukaryota</taxon>
        <taxon>Fungi</taxon>
        <taxon>Fungi incertae sedis</taxon>
        <taxon>Chytridiomycota</taxon>
        <taxon>Chytridiomycota incertae sedis</taxon>
        <taxon>Chytridiomycetes</taxon>
        <taxon>Rhizophydiales</taxon>
        <taxon>Rhizophydiales incertae sedis</taxon>
        <taxon>Polyrhizophydium</taxon>
    </lineage>
</organism>
<sequence length="276" mass="29920">MLVGVAQLCSTPHVAENLAKAVRLVASAASKGCKAVFLPEATDYIAVDKEQAVTLAQPIDGPFVTGLRQAARQHGIFVSVGVHESTPADPQRLFNSHVLISSDGLLAGVYRKLHLFDVNITNGPTLMESSSTIPGSQLVPPVATPFGAVGLATCYDMRFPEMSTLLRRLGSQIITYPSAFTIKTGVAHWEAILRCRAIETQCYVVAAAQVGQHTEKRASYGHAMIVDPWGKIVAACGENKEDVQVAEIDLDYLEAIRRDMPVESHRRHDVYTLSLQ</sequence>
<dbReference type="Gene3D" id="3.60.110.10">
    <property type="entry name" value="Carbon-nitrogen hydrolase"/>
    <property type="match status" value="1"/>
</dbReference>
<keyword evidence="1 3" id="KW-0378">Hydrolase</keyword>
<evidence type="ECO:0000259" key="2">
    <source>
        <dbReference type="PROSITE" id="PS50263"/>
    </source>
</evidence>
<keyword evidence="4" id="KW-1185">Reference proteome</keyword>
<dbReference type="InterPro" id="IPR001110">
    <property type="entry name" value="UPF0012_CS"/>
</dbReference>
<evidence type="ECO:0000256" key="1">
    <source>
        <dbReference type="ARBA" id="ARBA00022801"/>
    </source>
</evidence>
<dbReference type="PROSITE" id="PS01227">
    <property type="entry name" value="UPF0012"/>
    <property type="match status" value="1"/>
</dbReference>
<dbReference type="EMBL" id="JADGIZ020000030">
    <property type="protein sequence ID" value="KAL2914778.1"/>
    <property type="molecule type" value="Genomic_DNA"/>
</dbReference>
<gene>
    <name evidence="3" type="primary">NIT2</name>
    <name evidence="3" type="ORF">HK105_205709</name>
</gene>
<protein>
    <submittedName>
        <fullName evidence="3">Carbon-nitrogen hydrolase</fullName>
        <ecNumber evidence="3">3.5.1.6</ecNumber>
    </submittedName>
</protein>
<accession>A0ABR4N5F5</accession>
<name>A0ABR4N5F5_9FUNG</name>
<proteinExistence type="predicted"/>
<evidence type="ECO:0000313" key="3">
    <source>
        <dbReference type="EMBL" id="KAL2914778.1"/>
    </source>
</evidence>
<dbReference type="Proteomes" id="UP001527925">
    <property type="component" value="Unassembled WGS sequence"/>
</dbReference>